<comment type="function">
    <text evidence="2">Catalyzes the reversible phosphorylation of pyruvate and phosphate.</text>
</comment>
<keyword evidence="6 19" id="KW-0808">Transferase</keyword>
<dbReference type="InterPro" id="IPR018274">
    <property type="entry name" value="PEP_util_AS"/>
</dbReference>
<feature type="domain" description="Pyruvate phosphate dikinase AMP/ATP-binding" evidence="17">
    <location>
        <begin position="22"/>
        <end position="59"/>
    </location>
</feature>
<accession>B3E307</accession>
<dbReference type="Gene3D" id="1.20.80.30">
    <property type="match status" value="1"/>
</dbReference>
<dbReference type="InterPro" id="IPR013815">
    <property type="entry name" value="ATP_grasp_subdomain_1"/>
</dbReference>
<feature type="binding site" evidence="14">
    <location>
        <position position="780"/>
    </location>
    <ligand>
        <name>substrate</name>
    </ligand>
</feature>
<dbReference type="HOGENOM" id="CLU_015345_0_2_7"/>
<dbReference type="SUPFAM" id="SSF56059">
    <property type="entry name" value="Glutathione synthetase ATP-binding domain-like"/>
    <property type="match status" value="1"/>
</dbReference>
<evidence type="ECO:0000256" key="12">
    <source>
        <dbReference type="PIRNR" id="PIRNR000853"/>
    </source>
</evidence>
<dbReference type="Pfam" id="PF00391">
    <property type="entry name" value="PEP-utilizers"/>
    <property type="match status" value="1"/>
</dbReference>
<dbReference type="PANTHER" id="PTHR22931">
    <property type="entry name" value="PHOSPHOENOLPYRUVATE DIKINASE-RELATED"/>
    <property type="match status" value="1"/>
</dbReference>
<evidence type="ECO:0000256" key="6">
    <source>
        <dbReference type="ARBA" id="ARBA00022679"/>
    </source>
</evidence>
<dbReference type="SUPFAM" id="SSF51621">
    <property type="entry name" value="Phosphoenolpyruvate/pyruvate domain"/>
    <property type="match status" value="1"/>
</dbReference>
<reference evidence="19 20" key="1">
    <citation type="submission" date="2008-05" db="EMBL/GenBank/DDBJ databases">
        <title>Complete sequence of chromosome of Geobacter lovleyi SZ.</title>
        <authorList>
            <consortium name="US DOE Joint Genome Institute"/>
            <person name="Lucas S."/>
            <person name="Copeland A."/>
            <person name="Lapidus A."/>
            <person name="Glavina del Rio T."/>
            <person name="Dalin E."/>
            <person name="Tice H."/>
            <person name="Bruce D."/>
            <person name="Goodwin L."/>
            <person name="Pitluck S."/>
            <person name="Chertkov O."/>
            <person name="Meincke L."/>
            <person name="Brettin T."/>
            <person name="Detter J.C."/>
            <person name="Han C."/>
            <person name="Tapia R."/>
            <person name="Kuske C.R."/>
            <person name="Schmutz J."/>
            <person name="Larimer F."/>
            <person name="Land M."/>
            <person name="Hauser L."/>
            <person name="Kyrpides N."/>
            <person name="Mikhailova N."/>
            <person name="Sung Y."/>
            <person name="Fletcher K.E."/>
            <person name="Ritalahti K.M."/>
            <person name="Loeffler F.E."/>
            <person name="Richardson P."/>
        </authorList>
    </citation>
    <scope>NUCLEOTIDE SEQUENCE [LARGE SCALE GENOMIC DNA]</scope>
    <source>
        <strain evidence="20">ATCC BAA-1151 / DSM 17278 / SZ</strain>
    </source>
</reference>
<dbReference type="Gene3D" id="3.30.1490.20">
    <property type="entry name" value="ATP-grasp fold, A domain"/>
    <property type="match status" value="1"/>
</dbReference>
<feature type="binding site" evidence="15">
    <location>
        <position position="758"/>
    </location>
    <ligand>
        <name>Mg(2+)</name>
        <dbReference type="ChEBI" id="CHEBI:18420"/>
    </ligand>
</feature>
<dbReference type="KEGG" id="glo:Glov_3566"/>
<dbReference type="PANTHER" id="PTHR22931:SF9">
    <property type="entry name" value="PYRUVATE, PHOSPHATE DIKINASE 1, CHLOROPLASTIC"/>
    <property type="match status" value="1"/>
</dbReference>
<protein>
    <recommendedName>
        <fullName evidence="5 12">Pyruvate, phosphate dikinase</fullName>
        <ecNumber evidence="4 12">2.7.9.1</ecNumber>
    </recommendedName>
</protein>
<feature type="binding site" evidence="14">
    <location>
        <position position="574"/>
    </location>
    <ligand>
        <name>substrate</name>
    </ligand>
</feature>
<dbReference type="Gene3D" id="3.20.20.60">
    <property type="entry name" value="Phosphoenolpyruvate-binding domains"/>
    <property type="match status" value="1"/>
</dbReference>
<dbReference type="Gene3D" id="1.10.189.10">
    <property type="entry name" value="Pyruvate Phosphate Dikinase, domain 2"/>
    <property type="match status" value="1"/>
</dbReference>
<feature type="binding site" evidence="14">
    <location>
        <position position="781"/>
    </location>
    <ligand>
        <name>substrate</name>
    </ligand>
</feature>
<dbReference type="Gene3D" id="3.50.30.10">
    <property type="entry name" value="Phosphohistidine domain"/>
    <property type="match status" value="1"/>
</dbReference>
<evidence type="ECO:0000259" key="16">
    <source>
        <dbReference type="Pfam" id="PF00391"/>
    </source>
</evidence>
<keyword evidence="8" id="KW-0547">Nucleotide-binding</keyword>
<keyword evidence="10" id="KW-0067">ATP-binding</keyword>
<dbReference type="InterPro" id="IPR008279">
    <property type="entry name" value="PEP-util_enz_mobile_dom"/>
</dbReference>
<evidence type="ECO:0000256" key="13">
    <source>
        <dbReference type="PIRSR" id="PIRSR000853-1"/>
    </source>
</evidence>
<dbReference type="EC" id="2.7.9.1" evidence="4 12"/>
<evidence type="ECO:0000256" key="7">
    <source>
        <dbReference type="ARBA" id="ARBA00022723"/>
    </source>
</evidence>
<dbReference type="OrthoDB" id="9765468at2"/>
<feature type="binding site" evidence="14">
    <location>
        <position position="758"/>
    </location>
    <ligand>
        <name>substrate</name>
    </ligand>
</feature>
<feature type="domain" description="PEP-utilising enzyme C-terminal" evidence="18">
    <location>
        <begin position="531"/>
        <end position="882"/>
    </location>
</feature>
<name>B3E307_TRIL1</name>
<dbReference type="GO" id="GO:0046872">
    <property type="term" value="F:metal ion binding"/>
    <property type="evidence" value="ECO:0007669"/>
    <property type="project" value="UniProtKB-UniRule"/>
</dbReference>
<evidence type="ECO:0000313" key="19">
    <source>
        <dbReference type="EMBL" id="ACD97267.1"/>
    </source>
</evidence>
<evidence type="ECO:0000256" key="14">
    <source>
        <dbReference type="PIRSR" id="PIRSR000853-2"/>
    </source>
</evidence>
<feature type="binding site" evidence="14">
    <location>
        <position position="630"/>
    </location>
    <ligand>
        <name>substrate</name>
    </ligand>
</feature>
<dbReference type="GO" id="GO:0016301">
    <property type="term" value="F:kinase activity"/>
    <property type="evidence" value="ECO:0007669"/>
    <property type="project" value="UniProtKB-UniRule"/>
</dbReference>
<feature type="binding site" evidence="15">
    <location>
        <position position="782"/>
    </location>
    <ligand>
        <name>Mg(2+)</name>
        <dbReference type="ChEBI" id="CHEBI:18420"/>
    </ligand>
</feature>
<keyword evidence="19" id="KW-0670">Pyruvate</keyword>
<dbReference type="Pfam" id="PF01326">
    <property type="entry name" value="PPDK_N"/>
    <property type="match status" value="3"/>
</dbReference>
<keyword evidence="20" id="KW-1185">Reference proteome</keyword>
<feature type="active site" description="Tele-phosphohistidine intermediate" evidence="13">
    <location>
        <position position="467"/>
    </location>
</feature>
<evidence type="ECO:0000313" key="20">
    <source>
        <dbReference type="Proteomes" id="UP000002420"/>
    </source>
</evidence>
<dbReference type="SUPFAM" id="SSF52009">
    <property type="entry name" value="Phosphohistidine domain"/>
    <property type="match status" value="1"/>
</dbReference>
<dbReference type="InterPro" id="IPR010121">
    <property type="entry name" value="Pyruvate_phosphate_dikinase"/>
</dbReference>
<dbReference type="RefSeq" id="WP_012471585.1">
    <property type="nucleotide sequence ID" value="NC_010814.1"/>
</dbReference>
<dbReference type="STRING" id="398767.Glov_3566"/>
<evidence type="ECO:0000259" key="17">
    <source>
        <dbReference type="Pfam" id="PF01326"/>
    </source>
</evidence>
<dbReference type="NCBIfam" id="NF004531">
    <property type="entry name" value="PRK05878.1"/>
    <property type="match status" value="1"/>
</dbReference>
<evidence type="ECO:0000256" key="4">
    <source>
        <dbReference type="ARBA" id="ARBA00011994"/>
    </source>
</evidence>
<evidence type="ECO:0000256" key="5">
    <source>
        <dbReference type="ARBA" id="ARBA00020138"/>
    </source>
</evidence>
<proteinExistence type="inferred from homology"/>
<keyword evidence="11 15" id="KW-0460">Magnesium</keyword>
<dbReference type="AlphaFoldDB" id="B3E307"/>
<dbReference type="GO" id="GO:0005524">
    <property type="term" value="F:ATP binding"/>
    <property type="evidence" value="ECO:0007669"/>
    <property type="project" value="UniProtKB-UniRule"/>
</dbReference>
<evidence type="ECO:0000256" key="10">
    <source>
        <dbReference type="ARBA" id="ARBA00022840"/>
    </source>
</evidence>
<feature type="active site" description="Proton donor" evidence="13">
    <location>
        <position position="844"/>
    </location>
</feature>
<evidence type="ECO:0000256" key="11">
    <source>
        <dbReference type="ARBA" id="ARBA00022842"/>
    </source>
</evidence>
<dbReference type="Proteomes" id="UP000002420">
    <property type="component" value="Chromosome"/>
</dbReference>
<dbReference type="eggNOG" id="COG1080">
    <property type="taxonomic scope" value="Bacteria"/>
</dbReference>
<evidence type="ECO:0000256" key="3">
    <source>
        <dbReference type="ARBA" id="ARBA00007837"/>
    </source>
</evidence>
<dbReference type="Gene3D" id="3.30.470.20">
    <property type="entry name" value="ATP-grasp fold, B domain"/>
    <property type="match status" value="1"/>
</dbReference>
<evidence type="ECO:0000256" key="8">
    <source>
        <dbReference type="ARBA" id="ARBA00022741"/>
    </source>
</evidence>
<feature type="domain" description="Pyruvate phosphate dikinase AMP/ATP-binding" evidence="17">
    <location>
        <begin position="311"/>
        <end position="366"/>
    </location>
</feature>
<evidence type="ECO:0000256" key="9">
    <source>
        <dbReference type="ARBA" id="ARBA00022777"/>
    </source>
</evidence>
<dbReference type="Pfam" id="PF02896">
    <property type="entry name" value="PEP-utilizers_C"/>
    <property type="match status" value="1"/>
</dbReference>
<feature type="domain" description="Pyruvate phosphate dikinase AMP/ATP-binding" evidence="17">
    <location>
        <begin position="64"/>
        <end position="300"/>
    </location>
</feature>
<dbReference type="InterPro" id="IPR040442">
    <property type="entry name" value="Pyrv_kinase-like_dom_sf"/>
</dbReference>
<evidence type="ECO:0000259" key="18">
    <source>
        <dbReference type="Pfam" id="PF02896"/>
    </source>
</evidence>
<evidence type="ECO:0000256" key="15">
    <source>
        <dbReference type="PIRSR" id="PIRSR000853-3"/>
    </source>
</evidence>
<comment type="similarity">
    <text evidence="3 12">Belongs to the PEP-utilizing enzyme family.</text>
</comment>
<keyword evidence="9 19" id="KW-0418">Kinase</keyword>
<dbReference type="PIRSF" id="PIRSF000853">
    <property type="entry name" value="PPDK"/>
    <property type="match status" value="1"/>
</dbReference>
<dbReference type="InterPro" id="IPR015813">
    <property type="entry name" value="Pyrv/PenolPyrv_kinase-like_dom"/>
</dbReference>
<gene>
    <name evidence="19" type="ordered locus">Glov_3566</name>
</gene>
<dbReference type="eggNOG" id="COG0574">
    <property type="taxonomic scope" value="Bacteria"/>
</dbReference>
<dbReference type="InterPro" id="IPR036637">
    <property type="entry name" value="Phosphohistidine_dom_sf"/>
</dbReference>
<dbReference type="GO" id="GO:0050242">
    <property type="term" value="F:pyruvate, phosphate dikinase activity"/>
    <property type="evidence" value="ECO:0007669"/>
    <property type="project" value="UniProtKB-UniRule"/>
</dbReference>
<comment type="catalytic activity">
    <reaction evidence="12">
        <text>pyruvate + phosphate + ATP = phosphoenolpyruvate + AMP + diphosphate + H(+)</text>
        <dbReference type="Rhea" id="RHEA:10756"/>
        <dbReference type="ChEBI" id="CHEBI:15361"/>
        <dbReference type="ChEBI" id="CHEBI:15378"/>
        <dbReference type="ChEBI" id="CHEBI:30616"/>
        <dbReference type="ChEBI" id="CHEBI:33019"/>
        <dbReference type="ChEBI" id="CHEBI:43474"/>
        <dbReference type="ChEBI" id="CHEBI:58702"/>
        <dbReference type="ChEBI" id="CHEBI:456215"/>
        <dbReference type="EC" id="2.7.9.1"/>
    </reaction>
</comment>
<evidence type="ECO:0000256" key="2">
    <source>
        <dbReference type="ARBA" id="ARBA00003144"/>
    </source>
</evidence>
<dbReference type="NCBIfam" id="TIGR01828">
    <property type="entry name" value="pyru_phos_dikin"/>
    <property type="match status" value="1"/>
</dbReference>
<organism evidence="19 20">
    <name type="scientific">Trichlorobacter lovleyi (strain ATCC BAA-1151 / DSM 17278 / SZ)</name>
    <name type="common">Geobacter lovleyi</name>
    <dbReference type="NCBI Taxonomy" id="398767"/>
    <lineage>
        <taxon>Bacteria</taxon>
        <taxon>Pseudomonadati</taxon>
        <taxon>Thermodesulfobacteriota</taxon>
        <taxon>Desulfuromonadia</taxon>
        <taxon>Geobacterales</taxon>
        <taxon>Geobacteraceae</taxon>
        <taxon>Trichlorobacter</taxon>
    </lineage>
</organism>
<keyword evidence="7 15" id="KW-0479">Metal-binding</keyword>
<comment type="cofactor">
    <cofactor evidence="1 12 15">
        <name>Mg(2+)</name>
        <dbReference type="ChEBI" id="CHEBI:18420"/>
    </cofactor>
</comment>
<feature type="binding site" evidence="14">
    <location>
        <position position="782"/>
    </location>
    <ligand>
        <name>substrate</name>
    </ligand>
</feature>
<dbReference type="InterPro" id="IPR002192">
    <property type="entry name" value="PPDK_AMP/ATP-bd"/>
</dbReference>
<feature type="binding site" evidence="14">
    <location>
        <position position="779"/>
    </location>
    <ligand>
        <name>substrate</name>
    </ligand>
</feature>
<sequence>MAEKYVYFFGNGKAEGRADMKNLLGGKGANLAEMTSIGLPVPPGFTISTEVCTYYYANGETYPASLNDEVEANLKQVEQIMERTFGDAKNPLLVSVRSGARASMPGMMDTILNLGLNDTTVQGIIAQSGDERFAYDAYRRFVQMYSDVVMGMDKHALEHLLELKKAEKNVHLDTDLTAADWKDLVAQFKAAIKQELGQEFPEDPKQQLWGAIGAVFGSWMNQRAITYRKLNNIPADWGTAVNVQSMVFGNMGDDCATGVAFTRDPSTGENYFYGEYLVNAQGEDVVAGIRTPQPINNHQKKPGDLPSMEEVLPECYHQLADIRTILEKHYKDMQDIEFTIEKGKLFMLQTRNGKRTATAAIKVAVDMVAEGLIDEKTAVLRVAPSQLDQLLHPSLDPKAEKKVIAKGLPASPGAAGGSVVFTADEAEELAKNGKKVILVRIETSPEDIHGMHAAQGILTARGGMTSHAAVVARGMGKCCVAGCGDIKVNYADQSFVACNGVVVKKGDMITLDGSTGQVMLGEVKTVPPQLTGDFGKLMVWVDQFRKLKVRTNADTPHDAKVAREFGAEGIGLCRTEHMFFEAERIAAVREMILAADVEGREKALAKILPMQKGDFIGLFREMKGLPVTIRLLDPPLHEFLPQEDKDIEELAATMQVPAATLRHKVEFLHEFNPMLGHRGCRLGITFPEIYDMQVRAIMEAACELVKNEGFSIVPEIMIPLIATVKELAVLKANAVKICDEVIARYGVKVEYLIGTMIELPRAALTADEIAVEAEFFSYGTNDLTQTTFGLSRDDAGKFLPFYVDANILPEDPFVSLDQNGVGQLVRMGCEKGRSTRPDIKLGICGEHGGDPESVIFCHKIGLDYVSCSPFRVPIARLAAAHAALGGGTDNTK</sequence>
<dbReference type="EMBL" id="CP001089">
    <property type="protein sequence ID" value="ACD97267.1"/>
    <property type="molecule type" value="Genomic_DNA"/>
</dbReference>
<dbReference type="PROSITE" id="PS00370">
    <property type="entry name" value="PEP_ENZYMES_PHOS_SITE"/>
    <property type="match status" value="1"/>
</dbReference>
<evidence type="ECO:0000256" key="1">
    <source>
        <dbReference type="ARBA" id="ARBA00001946"/>
    </source>
</evidence>
<feature type="domain" description="PEP-utilising enzyme mobile" evidence="16">
    <location>
        <begin position="434"/>
        <end position="516"/>
    </location>
</feature>
<dbReference type="InterPro" id="IPR000121">
    <property type="entry name" value="PEP_util_C"/>
</dbReference>